<keyword evidence="2" id="KW-0677">Repeat</keyword>
<dbReference type="PANTHER" id="PTHR22990">
    <property type="entry name" value="F-BOX ONLY PROTEIN"/>
    <property type="match status" value="1"/>
</dbReference>
<dbReference type="SMART" id="SM00710">
    <property type="entry name" value="PbH1"/>
    <property type="match status" value="8"/>
</dbReference>
<dbReference type="InterPro" id="IPR051550">
    <property type="entry name" value="SCF-Subunits/Alg-Epimerases"/>
</dbReference>
<dbReference type="SUPFAM" id="SSF51126">
    <property type="entry name" value="Pectin lyase-like"/>
    <property type="match status" value="3"/>
</dbReference>
<proteinExistence type="predicted"/>
<feature type="domain" description="Right handed beta helix" evidence="4">
    <location>
        <begin position="73"/>
        <end position="231"/>
    </location>
</feature>
<dbReference type="InterPro" id="IPR039448">
    <property type="entry name" value="Beta_helix"/>
</dbReference>
<evidence type="ECO:0000256" key="3">
    <source>
        <dbReference type="ARBA" id="ARBA00022786"/>
    </source>
</evidence>
<protein>
    <submittedName>
        <fullName evidence="5">Right-handed parallel beta-helix repeat-containing protein</fullName>
    </submittedName>
</protein>
<organism evidence="5">
    <name type="scientific">Candidatus Heimdallarchaeum endolithica</name>
    <dbReference type="NCBI Taxonomy" id="2876572"/>
    <lineage>
        <taxon>Archaea</taxon>
        <taxon>Promethearchaeati</taxon>
        <taxon>Candidatus Heimdallarchaeota</taxon>
        <taxon>Candidatus Heimdallarchaeia (ex Rinke et al. 2021) (nom. nud.)</taxon>
        <taxon>Candidatus Heimdallarchaeales</taxon>
        <taxon>Candidatus Heimdallarchaeaceae</taxon>
        <taxon>Candidatus Heimdallarchaeum</taxon>
    </lineage>
</organism>
<dbReference type="Gene3D" id="2.160.20.10">
    <property type="entry name" value="Single-stranded right-handed beta-helix, Pectin lyase-like"/>
    <property type="match status" value="2"/>
</dbReference>
<evidence type="ECO:0000256" key="1">
    <source>
        <dbReference type="ARBA" id="ARBA00004906"/>
    </source>
</evidence>
<keyword evidence="3" id="KW-0833">Ubl conjugation pathway</keyword>
<accession>A0A9Y1BRT8</accession>
<reference evidence="5" key="1">
    <citation type="journal article" date="2022" name="Nat. Microbiol.">
        <title>Unique mobile elements and scalable gene flow at the prokaryote-eukaryote boundary revealed by circularized Asgard archaea genomes.</title>
        <authorList>
            <person name="Wu F."/>
            <person name="Speth D.R."/>
            <person name="Philosof A."/>
            <person name="Cremiere A."/>
            <person name="Narayanan A."/>
            <person name="Barco R.A."/>
            <person name="Connon S.A."/>
            <person name="Amend J.P."/>
            <person name="Antoshechkin I.A."/>
            <person name="Orphan V.J."/>
        </authorList>
    </citation>
    <scope>NUCLEOTIDE SEQUENCE</scope>
    <source>
        <strain evidence="5">PR6</strain>
    </source>
</reference>
<name>A0A9Y1BRT8_9ARCH</name>
<dbReference type="NCBIfam" id="TIGR03804">
    <property type="entry name" value="para_beta_helix"/>
    <property type="match status" value="2"/>
</dbReference>
<comment type="pathway">
    <text evidence="1">Protein modification; protein ubiquitination.</text>
</comment>
<dbReference type="Proteomes" id="UP001200513">
    <property type="component" value="Chromosome"/>
</dbReference>
<dbReference type="InterPro" id="IPR011050">
    <property type="entry name" value="Pectin_lyase_fold/virulence"/>
</dbReference>
<dbReference type="InterPro" id="IPR022441">
    <property type="entry name" value="Para_beta_helix_rpt-2"/>
</dbReference>
<feature type="domain" description="Right handed beta helix" evidence="4">
    <location>
        <begin position="261"/>
        <end position="397"/>
    </location>
</feature>
<dbReference type="InterPro" id="IPR006626">
    <property type="entry name" value="PbH1"/>
</dbReference>
<dbReference type="AlphaFoldDB" id="A0A9Y1BRT8"/>
<dbReference type="PANTHER" id="PTHR22990:SF15">
    <property type="entry name" value="F-BOX ONLY PROTEIN 10"/>
    <property type="match status" value="1"/>
</dbReference>
<evidence type="ECO:0000313" key="5">
    <source>
        <dbReference type="EMBL" id="UJG43897.1"/>
    </source>
</evidence>
<evidence type="ECO:0000259" key="4">
    <source>
        <dbReference type="Pfam" id="PF13229"/>
    </source>
</evidence>
<dbReference type="Pfam" id="PF13229">
    <property type="entry name" value="Beta_helix"/>
    <property type="match status" value="2"/>
</dbReference>
<evidence type="ECO:0000256" key="2">
    <source>
        <dbReference type="ARBA" id="ARBA00022737"/>
    </source>
</evidence>
<gene>
    <name evidence="5" type="ORF">K9W46_01620</name>
</gene>
<dbReference type="GO" id="GO:0006511">
    <property type="term" value="P:ubiquitin-dependent protein catabolic process"/>
    <property type="evidence" value="ECO:0007669"/>
    <property type="project" value="TreeGrafter"/>
</dbReference>
<dbReference type="InterPro" id="IPR012334">
    <property type="entry name" value="Pectin_lyas_fold"/>
</dbReference>
<sequence length="467" mass="53337">MKKRVIIYFFVIILIITNVKCIIRAQKPKEVIRTKIEILCDEDFSKYNFKGNGSKNNPFLIEDLSISYFSDLIHIKNTTKYFIIQNNFLSSGKKAISIEKVANNTGKILNNSIQECEDIAINIENSNCIQIENNYIYYCLLGIKLFGAENCIIKNNKVFSSFSGFYEGGTGIYLYNCENVLISNNELKDNSDFGLVISTSSSIESVSNEISNNLQGIFVSSSSFLVFEENNCSHTNYGIFADKSFEIILKKNFFLNNENFAIFLLNAYKIQVKKNYIQKGQIGLYNKESSEVNLTRNTIYKTKKFGIQLISSEAFIVTENLINENNVGITSNNTKNTIISKNSFIFNQNYAIFLDEDSSNIIIYLNDFINNNLNGTSQAYDDGSNNKWYNENEKVGNYWYPSNSIGKNYKIDGKANSKDIYVLNEVVYSENTDLLLTKTSKIFSFIEPTILALLCLILERKRKKKIV</sequence>
<dbReference type="EMBL" id="CP084167">
    <property type="protein sequence ID" value="UJG43897.1"/>
    <property type="molecule type" value="Genomic_DNA"/>
</dbReference>